<accession>A0A4Y2WHH1</accession>
<keyword evidence="5 12" id="KW-0812">Transmembrane</keyword>
<feature type="transmembrane region" description="Helical" evidence="13">
    <location>
        <begin position="40"/>
        <end position="69"/>
    </location>
</feature>
<keyword evidence="9 13" id="KW-0472">Membrane</keyword>
<keyword evidence="4 12" id="KW-0894">Sodium channel</keyword>
<evidence type="ECO:0000256" key="4">
    <source>
        <dbReference type="ARBA" id="ARBA00022461"/>
    </source>
</evidence>
<protein>
    <submittedName>
        <fullName evidence="14">Uncharacterized protein</fullName>
    </submittedName>
</protein>
<keyword evidence="11 12" id="KW-0407">Ion channel</keyword>
<keyword evidence="10 12" id="KW-0739">Sodium transport</keyword>
<reference evidence="14 15" key="1">
    <citation type="journal article" date="2019" name="Sci. Rep.">
        <title>Orb-weaving spider Araneus ventricosus genome elucidates the spidroin gene catalogue.</title>
        <authorList>
            <person name="Kono N."/>
            <person name="Nakamura H."/>
            <person name="Ohtoshi R."/>
            <person name="Moran D.A.P."/>
            <person name="Shinohara A."/>
            <person name="Yoshida Y."/>
            <person name="Fujiwara M."/>
            <person name="Mori M."/>
            <person name="Tomita M."/>
            <person name="Arakawa K."/>
        </authorList>
    </citation>
    <scope>NUCLEOTIDE SEQUENCE [LARGE SCALE GENOMIC DNA]</scope>
</reference>
<evidence type="ECO:0000313" key="14">
    <source>
        <dbReference type="EMBL" id="GBO36114.1"/>
    </source>
</evidence>
<evidence type="ECO:0000256" key="9">
    <source>
        <dbReference type="ARBA" id="ARBA00023136"/>
    </source>
</evidence>
<keyword evidence="15" id="KW-1185">Reference proteome</keyword>
<comment type="caution">
    <text evidence="14">The sequence shown here is derived from an EMBL/GenBank/DDBJ whole genome shotgun (WGS) entry which is preliminary data.</text>
</comment>
<proteinExistence type="inferred from homology"/>
<evidence type="ECO:0000256" key="11">
    <source>
        <dbReference type="ARBA" id="ARBA00023303"/>
    </source>
</evidence>
<dbReference type="OrthoDB" id="6430794at2759"/>
<evidence type="ECO:0000256" key="8">
    <source>
        <dbReference type="ARBA" id="ARBA00023065"/>
    </source>
</evidence>
<dbReference type="Proteomes" id="UP000499080">
    <property type="component" value="Unassembled WGS sequence"/>
</dbReference>
<evidence type="ECO:0000256" key="5">
    <source>
        <dbReference type="ARBA" id="ARBA00022692"/>
    </source>
</evidence>
<dbReference type="AlphaFoldDB" id="A0A4Y2WHH1"/>
<evidence type="ECO:0000256" key="1">
    <source>
        <dbReference type="ARBA" id="ARBA00004141"/>
    </source>
</evidence>
<organism evidence="14 15">
    <name type="scientific">Araneus ventricosus</name>
    <name type="common">Orbweaver spider</name>
    <name type="synonym">Epeira ventricosa</name>
    <dbReference type="NCBI Taxonomy" id="182803"/>
    <lineage>
        <taxon>Eukaryota</taxon>
        <taxon>Metazoa</taxon>
        <taxon>Ecdysozoa</taxon>
        <taxon>Arthropoda</taxon>
        <taxon>Chelicerata</taxon>
        <taxon>Arachnida</taxon>
        <taxon>Araneae</taxon>
        <taxon>Araneomorphae</taxon>
        <taxon>Entelegynae</taxon>
        <taxon>Araneoidea</taxon>
        <taxon>Araneidae</taxon>
        <taxon>Araneus</taxon>
    </lineage>
</organism>
<dbReference type="Pfam" id="PF00858">
    <property type="entry name" value="ASC"/>
    <property type="match status" value="1"/>
</dbReference>
<keyword evidence="8 12" id="KW-0406">Ion transport</keyword>
<comment type="subcellular location">
    <subcellularLocation>
        <location evidence="1">Membrane</location>
        <topology evidence="1">Multi-pass membrane protein</topology>
    </subcellularLocation>
</comment>
<keyword evidence="6 13" id="KW-1133">Transmembrane helix</keyword>
<dbReference type="GO" id="GO:0005272">
    <property type="term" value="F:sodium channel activity"/>
    <property type="evidence" value="ECO:0007669"/>
    <property type="project" value="UniProtKB-KW"/>
</dbReference>
<sequence>MLGTIRLMSDVSRRIEVRVQFEDSEIMKIQYKPQFQQVEAFSYIGGFIGIWLGVSLVQVVDVIESFFLIARYFFKKGSIACSTKPNSEVRSGTV</sequence>
<evidence type="ECO:0000313" key="15">
    <source>
        <dbReference type="Proteomes" id="UP000499080"/>
    </source>
</evidence>
<keyword evidence="3 12" id="KW-0813">Transport</keyword>
<evidence type="ECO:0000256" key="3">
    <source>
        <dbReference type="ARBA" id="ARBA00022448"/>
    </source>
</evidence>
<gene>
    <name evidence="14" type="ORF">AVEN_127622_1</name>
</gene>
<evidence type="ECO:0000256" key="6">
    <source>
        <dbReference type="ARBA" id="ARBA00022989"/>
    </source>
</evidence>
<keyword evidence="7" id="KW-0915">Sodium</keyword>
<evidence type="ECO:0000256" key="12">
    <source>
        <dbReference type="RuleBase" id="RU000679"/>
    </source>
</evidence>
<evidence type="ECO:0000256" key="7">
    <source>
        <dbReference type="ARBA" id="ARBA00023053"/>
    </source>
</evidence>
<dbReference type="GO" id="GO:0016020">
    <property type="term" value="C:membrane"/>
    <property type="evidence" value="ECO:0007669"/>
    <property type="project" value="UniProtKB-SubCell"/>
</dbReference>
<dbReference type="Gene3D" id="1.10.287.770">
    <property type="entry name" value="YojJ-like"/>
    <property type="match status" value="1"/>
</dbReference>
<evidence type="ECO:0000256" key="13">
    <source>
        <dbReference type="SAM" id="Phobius"/>
    </source>
</evidence>
<dbReference type="InterPro" id="IPR001873">
    <property type="entry name" value="ENaC"/>
</dbReference>
<evidence type="ECO:0000256" key="10">
    <source>
        <dbReference type="ARBA" id="ARBA00023201"/>
    </source>
</evidence>
<comment type="similarity">
    <text evidence="2 12">Belongs to the amiloride-sensitive sodium channel (TC 1.A.6) family.</text>
</comment>
<evidence type="ECO:0000256" key="2">
    <source>
        <dbReference type="ARBA" id="ARBA00007193"/>
    </source>
</evidence>
<name>A0A4Y2WHH1_ARAVE</name>
<dbReference type="EMBL" id="BGPR01060197">
    <property type="protein sequence ID" value="GBO36114.1"/>
    <property type="molecule type" value="Genomic_DNA"/>
</dbReference>